<dbReference type="Gene3D" id="3.90.79.10">
    <property type="entry name" value="Nucleoside Triphosphate Pyrophosphohydrolase"/>
    <property type="match status" value="1"/>
</dbReference>
<dbReference type="PANTHER" id="PTHR16099">
    <property type="entry name" value="8-OXO-DGTP DIPHOSPHATES NUDT15"/>
    <property type="match status" value="1"/>
</dbReference>
<sequence length="139" mass="15685">MNEQNRPSVGVATVVIKDNKILIGKDTRKGDAVFGVPGGHWENGETLKECAIREVKEESGIDCIIIGIVSVYDFYREDKDKSYVTIGMKADFSSGEVRDSHEEGRLDWGWYSPEEALKLNLFPADKILIERFLSKVVFE</sequence>
<dbReference type="InterPro" id="IPR015797">
    <property type="entry name" value="NUDIX_hydrolase-like_dom_sf"/>
</dbReference>
<dbReference type="GO" id="GO:0035539">
    <property type="term" value="F:8-oxo-7,8-dihydrodeoxyguanosine triphosphate pyrophosphatase activity"/>
    <property type="evidence" value="ECO:0007669"/>
    <property type="project" value="TreeGrafter"/>
</dbReference>
<keyword evidence="1" id="KW-0378">Hydrolase</keyword>
<proteinExistence type="predicted"/>
<dbReference type="GO" id="GO:0005829">
    <property type="term" value="C:cytosol"/>
    <property type="evidence" value="ECO:0007669"/>
    <property type="project" value="TreeGrafter"/>
</dbReference>
<evidence type="ECO:0000313" key="3">
    <source>
        <dbReference type="EMBL" id="KKR33633.1"/>
    </source>
</evidence>
<dbReference type="EMBL" id="LBXO01000005">
    <property type="protein sequence ID" value="KKR33633.1"/>
    <property type="molecule type" value="Genomic_DNA"/>
</dbReference>
<dbReference type="PROSITE" id="PS51462">
    <property type="entry name" value="NUDIX"/>
    <property type="match status" value="1"/>
</dbReference>
<organism evidence="3 4">
    <name type="scientific">Candidatus Falkowbacteria bacterium GW2011_GWF2_39_8</name>
    <dbReference type="NCBI Taxonomy" id="1618642"/>
    <lineage>
        <taxon>Bacteria</taxon>
        <taxon>Candidatus Falkowiibacteriota</taxon>
    </lineage>
</organism>
<dbReference type="CDD" id="cd04678">
    <property type="entry name" value="NUDIX_MTH2_Nudt15"/>
    <property type="match status" value="1"/>
</dbReference>
<name>A0A0G0Q0F4_9BACT</name>
<dbReference type="PROSITE" id="PS00893">
    <property type="entry name" value="NUDIX_BOX"/>
    <property type="match status" value="1"/>
</dbReference>
<accession>A0A0G0Q0F4</accession>
<gene>
    <name evidence="3" type="ORF">UT64_C0005G0013</name>
</gene>
<reference evidence="3 4" key="1">
    <citation type="journal article" date="2015" name="Nature">
        <title>rRNA introns, odd ribosomes, and small enigmatic genomes across a large radiation of phyla.</title>
        <authorList>
            <person name="Brown C.T."/>
            <person name="Hug L.A."/>
            <person name="Thomas B.C."/>
            <person name="Sharon I."/>
            <person name="Castelle C.J."/>
            <person name="Singh A."/>
            <person name="Wilkins M.J."/>
            <person name="Williams K.H."/>
            <person name="Banfield J.F."/>
        </authorList>
    </citation>
    <scope>NUCLEOTIDE SEQUENCE [LARGE SCALE GENOMIC DNA]</scope>
</reference>
<dbReference type="InterPro" id="IPR000086">
    <property type="entry name" value="NUDIX_hydrolase_dom"/>
</dbReference>
<dbReference type="GO" id="GO:0006203">
    <property type="term" value="P:dGTP catabolic process"/>
    <property type="evidence" value="ECO:0007669"/>
    <property type="project" value="TreeGrafter"/>
</dbReference>
<dbReference type="Pfam" id="PF00293">
    <property type="entry name" value="NUDIX"/>
    <property type="match status" value="1"/>
</dbReference>
<dbReference type="SUPFAM" id="SSF55811">
    <property type="entry name" value="Nudix"/>
    <property type="match status" value="1"/>
</dbReference>
<evidence type="ECO:0000313" key="4">
    <source>
        <dbReference type="Proteomes" id="UP000034137"/>
    </source>
</evidence>
<evidence type="ECO:0000259" key="2">
    <source>
        <dbReference type="PROSITE" id="PS51462"/>
    </source>
</evidence>
<protein>
    <recommendedName>
        <fullName evidence="2">Nudix hydrolase domain-containing protein</fullName>
    </recommendedName>
</protein>
<feature type="domain" description="Nudix hydrolase" evidence="2">
    <location>
        <begin position="4"/>
        <end position="134"/>
    </location>
</feature>
<dbReference type="AlphaFoldDB" id="A0A0G0Q0F4"/>
<comment type="caution">
    <text evidence="3">The sequence shown here is derived from an EMBL/GenBank/DDBJ whole genome shotgun (WGS) entry which is preliminary data.</text>
</comment>
<evidence type="ECO:0000256" key="1">
    <source>
        <dbReference type="ARBA" id="ARBA00022801"/>
    </source>
</evidence>
<dbReference type="InterPro" id="IPR020084">
    <property type="entry name" value="NUDIX_hydrolase_CS"/>
</dbReference>
<dbReference type="Proteomes" id="UP000034137">
    <property type="component" value="Unassembled WGS sequence"/>
</dbReference>
<dbReference type="PANTHER" id="PTHR16099:SF5">
    <property type="entry name" value="NUCLEOTIDE TRIPHOSPHATE DIPHOSPHATASE NUDT15"/>
    <property type="match status" value="1"/>
</dbReference>